<dbReference type="Pfam" id="PF18183">
    <property type="entry name" value="SLATT_2"/>
    <property type="match status" value="1"/>
</dbReference>
<keyword evidence="4" id="KW-1185">Reference proteome</keyword>
<proteinExistence type="predicted"/>
<keyword evidence="1" id="KW-0472">Membrane</keyword>
<gene>
    <name evidence="3" type="ORF">C4F51_14910</name>
</gene>
<feature type="transmembrane region" description="Helical" evidence="1">
    <location>
        <begin position="115"/>
        <end position="132"/>
    </location>
</feature>
<dbReference type="EMBL" id="PRDL01000001">
    <property type="protein sequence ID" value="MBE8718474.1"/>
    <property type="molecule type" value="Genomic_DNA"/>
</dbReference>
<evidence type="ECO:0000256" key="1">
    <source>
        <dbReference type="SAM" id="Phobius"/>
    </source>
</evidence>
<dbReference type="Proteomes" id="UP000652567">
    <property type="component" value="Unassembled WGS sequence"/>
</dbReference>
<comment type="caution">
    <text evidence="3">The sequence shown here is derived from an EMBL/GenBank/DDBJ whole genome shotgun (WGS) entry which is preliminary data.</text>
</comment>
<evidence type="ECO:0000313" key="4">
    <source>
        <dbReference type="Proteomes" id="UP000652567"/>
    </source>
</evidence>
<dbReference type="InterPro" id="IPR040688">
    <property type="entry name" value="SLATT_2"/>
</dbReference>
<dbReference type="NCBIfam" id="NF033633">
    <property type="entry name" value="SLATT_2"/>
    <property type="match status" value="1"/>
</dbReference>
<feature type="transmembrane region" description="Helical" evidence="1">
    <location>
        <begin position="81"/>
        <end position="103"/>
    </location>
</feature>
<keyword evidence="1" id="KW-0812">Transmembrane</keyword>
<organism evidence="3 4">
    <name type="scientific">Cellvibrio polysaccharolyticus</name>
    <dbReference type="NCBI Taxonomy" id="2082724"/>
    <lineage>
        <taxon>Bacteria</taxon>
        <taxon>Pseudomonadati</taxon>
        <taxon>Pseudomonadota</taxon>
        <taxon>Gammaproteobacteria</taxon>
        <taxon>Cellvibrionales</taxon>
        <taxon>Cellvibrionaceae</taxon>
        <taxon>Cellvibrio</taxon>
    </lineage>
</organism>
<evidence type="ECO:0000313" key="3">
    <source>
        <dbReference type="EMBL" id="MBE8718474.1"/>
    </source>
</evidence>
<protein>
    <submittedName>
        <fullName evidence="3">SLATT domain-containing protein</fullName>
    </submittedName>
</protein>
<feature type="domain" description="SMODS and SLOG-associating 2TM effector" evidence="2">
    <location>
        <begin position="45"/>
        <end position="202"/>
    </location>
</feature>
<keyword evidence="1" id="KW-1133">Transmembrane helix</keyword>
<reference evidence="3" key="1">
    <citation type="submission" date="2018-07" db="EMBL/GenBank/DDBJ databases">
        <title>Genome assembly of strain Ka43.</title>
        <authorList>
            <person name="Kukolya J."/>
            <person name="Nagy I."/>
            <person name="Horvath B."/>
            <person name="Toth A."/>
        </authorList>
    </citation>
    <scope>NUCLEOTIDE SEQUENCE</scope>
    <source>
        <strain evidence="3">KB43</strain>
    </source>
</reference>
<name>A0A928V9G1_9GAMM</name>
<evidence type="ECO:0000259" key="2">
    <source>
        <dbReference type="Pfam" id="PF18183"/>
    </source>
</evidence>
<dbReference type="AlphaFoldDB" id="A0A928V9G1"/>
<accession>A0A928V9G1</accession>
<sequence length="224" mass="25454">MGMFKNDKHKLDPFRWRIGLPYPFGPKVEDPVRVTQFSETLRIVDPTNSGNEIFALVGELANAEIRYYYLRRVQARRLSTLLHYMAWLFGTVGILVPVAGHILSDLPENFLSWGYYFFALAGSVLVADNVFGGTNSHHRYVKTQLDIERIFELYALDAKRIFVSNIFASDAEKSVLLIDRSVEFIEQMHLVLGTETAEWKKAVDLTKLELQRHAGGPGNQCGSD</sequence>